<accession>A0A518BFB6</accession>
<gene>
    <name evidence="1" type="ORF">Pla133_07390</name>
</gene>
<evidence type="ECO:0000313" key="1">
    <source>
        <dbReference type="EMBL" id="QDU65674.1"/>
    </source>
</evidence>
<sequence length="113" mass="11679">MTLSADGMRLAGPAAAGEAAVLRVQRDALLAHPPGHLTRDVNHPGRAYFETARALSDAVIAADPRSAARVLRLALLSSRSGADGRGEIPDPGQQIEVEGAALGRVFPHATQPG</sequence>
<name>A0A518BFB6_9BACT</name>
<dbReference type="Proteomes" id="UP000316921">
    <property type="component" value="Chromosome"/>
</dbReference>
<reference evidence="1 2" key="1">
    <citation type="submission" date="2019-02" db="EMBL/GenBank/DDBJ databases">
        <title>Deep-cultivation of Planctomycetes and their phenomic and genomic characterization uncovers novel biology.</title>
        <authorList>
            <person name="Wiegand S."/>
            <person name="Jogler M."/>
            <person name="Boedeker C."/>
            <person name="Pinto D."/>
            <person name="Vollmers J."/>
            <person name="Rivas-Marin E."/>
            <person name="Kohn T."/>
            <person name="Peeters S.H."/>
            <person name="Heuer A."/>
            <person name="Rast P."/>
            <person name="Oberbeckmann S."/>
            <person name="Bunk B."/>
            <person name="Jeske O."/>
            <person name="Meyerdierks A."/>
            <person name="Storesund J.E."/>
            <person name="Kallscheuer N."/>
            <person name="Luecker S."/>
            <person name="Lage O.M."/>
            <person name="Pohl T."/>
            <person name="Merkel B.J."/>
            <person name="Hornburger P."/>
            <person name="Mueller R.-W."/>
            <person name="Bruemmer F."/>
            <person name="Labrenz M."/>
            <person name="Spormann A.M."/>
            <person name="Op den Camp H."/>
            <person name="Overmann J."/>
            <person name="Amann R."/>
            <person name="Jetten M.S.M."/>
            <person name="Mascher T."/>
            <person name="Medema M.H."/>
            <person name="Devos D.P."/>
            <person name="Kaster A.-K."/>
            <person name="Ovreas L."/>
            <person name="Rohde M."/>
            <person name="Galperin M.Y."/>
            <person name="Jogler C."/>
        </authorList>
    </citation>
    <scope>NUCLEOTIDE SEQUENCE [LARGE SCALE GENOMIC DNA]</scope>
    <source>
        <strain evidence="1 2">Pla133</strain>
    </source>
</reference>
<dbReference type="AlphaFoldDB" id="A0A518BFB6"/>
<protein>
    <submittedName>
        <fullName evidence="1">Uncharacterized protein</fullName>
    </submittedName>
</protein>
<organism evidence="1 2">
    <name type="scientific">Engelhardtia mirabilis</name>
    <dbReference type="NCBI Taxonomy" id="2528011"/>
    <lineage>
        <taxon>Bacteria</taxon>
        <taxon>Pseudomonadati</taxon>
        <taxon>Planctomycetota</taxon>
        <taxon>Planctomycetia</taxon>
        <taxon>Planctomycetia incertae sedis</taxon>
        <taxon>Engelhardtia</taxon>
    </lineage>
</organism>
<dbReference type="EMBL" id="CP036287">
    <property type="protein sequence ID" value="QDU65674.1"/>
    <property type="molecule type" value="Genomic_DNA"/>
</dbReference>
<keyword evidence="2" id="KW-1185">Reference proteome</keyword>
<dbReference type="KEGG" id="pbap:Pla133_07390"/>
<proteinExistence type="predicted"/>
<dbReference type="RefSeq" id="WP_145062507.1">
    <property type="nucleotide sequence ID" value="NZ_CP036287.1"/>
</dbReference>
<evidence type="ECO:0000313" key="2">
    <source>
        <dbReference type="Proteomes" id="UP000316921"/>
    </source>
</evidence>